<keyword evidence="1" id="KW-1133">Transmembrane helix</keyword>
<organism evidence="2 3">
    <name type="scientific">Pleomassaria siparia CBS 279.74</name>
    <dbReference type="NCBI Taxonomy" id="1314801"/>
    <lineage>
        <taxon>Eukaryota</taxon>
        <taxon>Fungi</taxon>
        <taxon>Dikarya</taxon>
        <taxon>Ascomycota</taxon>
        <taxon>Pezizomycotina</taxon>
        <taxon>Dothideomycetes</taxon>
        <taxon>Pleosporomycetidae</taxon>
        <taxon>Pleosporales</taxon>
        <taxon>Pleomassariaceae</taxon>
        <taxon>Pleomassaria</taxon>
    </lineage>
</organism>
<keyword evidence="1" id="KW-0472">Membrane</keyword>
<name>A0A6G1JS06_9PLEO</name>
<accession>A0A6G1JS06</accession>
<protein>
    <recommendedName>
        <fullName evidence="4">Integral membrane protein</fullName>
    </recommendedName>
</protein>
<gene>
    <name evidence="2" type="ORF">K504DRAFT_539333</name>
</gene>
<evidence type="ECO:0000313" key="2">
    <source>
        <dbReference type="EMBL" id="KAF2702947.1"/>
    </source>
</evidence>
<keyword evidence="3" id="KW-1185">Reference proteome</keyword>
<sequence>MNASATIRASVISTSGISMHTGHLSQLKEWPNFVSVVPNCSSDDIEVGSYVDFDLEKGRKSKLRRMFTTFPYQDAMYMVAVLYTIGGILFTINSFFLLLPLVAPSMNFSTEKSLALPITLIAGFSFFTLAGFLDLTCAPSAKYDVPKIMLAEKPEPQTHVPAYLGSRDWAAVPQSGRYAELLANCLPFQAGVIHFLGTLFLIVAAFTSYPGVLDTTKPTYATFVYGPNLIGGFFFLVANTLLLISCEQDVWWKPNLWSVGWHSSFQCTIGSLHLFLYAIFLFTDLDFACAVTTFVGSWTYMIGSFLGWYVTMEVC</sequence>
<dbReference type="OrthoDB" id="2603at2759"/>
<dbReference type="Proteomes" id="UP000799428">
    <property type="component" value="Unassembled WGS sequence"/>
</dbReference>
<reference evidence="2" key="1">
    <citation type="journal article" date="2020" name="Stud. Mycol.">
        <title>101 Dothideomycetes genomes: a test case for predicting lifestyles and emergence of pathogens.</title>
        <authorList>
            <person name="Haridas S."/>
            <person name="Albert R."/>
            <person name="Binder M."/>
            <person name="Bloem J."/>
            <person name="Labutti K."/>
            <person name="Salamov A."/>
            <person name="Andreopoulos B."/>
            <person name="Baker S."/>
            <person name="Barry K."/>
            <person name="Bills G."/>
            <person name="Bluhm B."/>
            <person name="Cannon C."/>
            <person name="Castanera R."/>
            <person name="Culley D."/>
            <person name="Daum C."/>
            <person name="Ezra D."/>
            <person name="Gonzalez J."/>
            <person name="Henrissat B."/>
            <person name="Kuo A."/>
            <person name="Liang C."/>
            <person name="Lipzen A."/>
            <person name="Lutzoni F."/>
            <person name="Magnuson J."/>
            <person name="Mondo S."/>
            <person name="Nolan M."/>
            <person name="Ohm R."/>
            <person name="Pangilinan J."/>
            <person name="Park H.-J."/>
            <person name="Ramirez L."/>
            <person name="Alfaro M."/>
            <person name="Sun H."/>
            <person name="Tritt A."/>
            <person name="Yoshinaga Y."/>
            <person name="Zwiers L.-H."/>
            <person name="Turgeon B."/>
            <person name="Goodwin S."/>
            <person name="Spatafora J."/>
            <person name="Crous P."/>
            <person name="Grigoriev I."/>
        </authorList>
    </citation>
    <scope>NUCLEOTIDE SEQUENCE</scope>
    <source>
        <strain evidence="2">CBS 279.74</strain>
    </source>
</reference>
<evidence type="ECO:0000256" key="1">
    <source>
        <dbReference type="SAM" id="Phobius"/>
    </source>
</evidence>
<dbReference type="AlphaFoldDB" id="A0A6G1JS06"/>
<dbReference type="EMBL" id="MU005791">
    <property type="protein sequence ID" value="KAF2702947.1"/>
    <property type="molecule type" value="Genomic_DNA"/>
</dbReference>
<feature type="transmembrane region" description="Helical" evidence="1">
    <location>
        <begin position="75"/>
        <end position="102"/>
    </location>
</feature>
<feature type="transmembrane region" description="Helical" evidence="1">
    <location>
        <begin position="114"/>
        <end position="133"/>
    </location>
</feature>
<feature type="transmembrane region" description="Helical" evidence="1">
    <location>
        <begin position="224"/>
        <end position="244"/>
    </location>
</feature>
<feature type="transmembrane region" description="Helical" evidence="1">
    <location>
        <begin position="256"/>
        <end position="280"/>
    </location>
</feature>
<feature type="transmembrane region" description="Helical" evidence="1">
    <location>
        <begin position="287"/>
        <end position="310"/>
    </location>
</feature>
<evidence type="ECO:0000313" key="3">
    <source>
        <dbReference type="Proteomes" id="UP000799428"/>
    </source>
</evidence>
<keyword evidence="1" id="KW-0812">Transmembrane</keyword>
<evidence type="ECO:0008006" key="4">
    <source>
        <dbReference type="Google" id="ProtNLM"/>
    </source>
</evidence>
<feature type="transmembrane region" description="Helical" evidence="1">
    <location>
        <begin position="192"/>
        <end position="212"/>
    </location>
</feature>
<proteinExistence type="predicted"/>